<evidence type="ECO:0000313" key="8">
    <source>
        <dbReference type="Proteomes" id="UP001595935"/>
    </source>
</evidence>
<evidence type="ECO:0000256" key="3">
    <source>
        <dbReference type="ARBA" id="ARBA00023002"/>
    </source>
</evidence>
<evidence type="ECO:0000256" key="2">
    <source>
        <dbReference type="ARBA" id="ARBA00022827"/>
    </source>
</evidence>
<sequence length="374" mass="42097">MLLHNKKIAIIGAGPVGLTMAILLQQKGIDVTVYERDKDAQTRIWGGTLDLHKGSGQEAMKKAGLLERYFELAIPMGRTIADEKGNILVSKKTTPEEAQDNPEINRNDLRTLLLESLKPETVIWNSKLTELEEKDVKWLLHFENGETETADFVIGANGGMSAIRKYITDAKVEETGTYMIQGEVSQAEIKCKDFSNLCDGNILMTSYNGNLLVANPKNKESLSYNVIFKTPLDWISNELDFKNTESICSFLTERFSDWDETYKQLFRATSVFMGLPTRKISLDNWQKKRPLPITLIGDAAHLMPPFAGQGANIGLVDAMVLADNLLNGKFDTIESAILDYENQMFVYANQAQKETRENELMMQEVGFSFLRFAE</sequence>
<dbReference type="InterPro" id="IPR043683">
    <property type="entry name" value="TetX_monooxygenase"/>
</dbReference>
<comment type="subunit">
    <text evidence="5">Monomer.</text>
</comment>
<dbReference type="PANTHER" id="PTHR46972:SF1">
    <property type="entry name" value="FAD DEPENDENT OXIDOREDUCTASE DOMAIN-CONTAINING PROTEIN"/>
    <property type="match status" value="1"/>
</dbReference>
<keyword evidence="5" id="KW-0521">NADP</keyword>
<gene>
    <name evidence="7" type="ORF">ACFO5S_15295</name>
</gene>
<dbReference type="SUPFAM" id="SSF51905">
    <property type="entry name" value="FAD/NAD(P)-binding domain"/>
    <property type="match status" value="1"/>
</dbReference>
<keyword evidence="8" id="KW-1185">Reference proteome</keyword>
<keyword evidence="3 5" id="KW-0560">Oxidoreductase</keyword>
<dbReference type="RefSeq" id="WP_213258789.1">
    <property type="nucleotide sequence ID" value="NZ_JAGYWA010000006.1"/>
</dbReference>
<dbReference type="InterPro" id="IPR002938">
    <property type="entry name" value="FAD-bd"/>
</dbReference>
<comment type="domain">
    <text evidence="5">Consists of an N-terminal FAD-binding domain with a Rossman fold and a C-terminal substrate-binding domain.</text>
</comment>
<feature type="binding site" evidence="5">
    <location>
        <position position="50"/>
    </location>
    <ligand>
        <name>FAD</name>
        <dbReference type="ChEBI" id="CHEBI:57692"/>
    </ligand>
</feature>
<evidence type="ECO:0000256" key="5">
    <source>
        <dbReference type="HAMAP-Rule" id="MF_00845"/>
    </source>
</evidence>
<comment type="cofactor">
    <cofactor evidence="5">
        <name>FAD</name>
        <dbReference type="ChEBI" id="CHEBI:57692"/>
    </cofactor>
</comment>
<comment type="caution">
    <text evidence="7">The sequence shown here is derived from an EMBL/GenBank/DDBJ whole genome shotgun (WGS) entry which is preliminary data.</text>
</comment>
<evidence type="ECO:0000313" key="7">
    <source>
        <dbReference type="EMBL" id="MFC4748818.1"/>
    </source>
</evidence>
<dbReference type="EC" id="1.14.13.-" evidence="5"/>
<accession>A0ABV9PF20</accession>
<comment type="catalytic activity">
    <reaction evidence="5">
        <text>a tetracycline + NADPH + O2 + H(+) = an 11a-hydroxytetracycline + NADP(+) + H2O</text>
        <dbReference type="Rhea" id="RHEA:61444"/>
        <dbReference type="ChEBI" id="CHEBI:15377"/>
        <dbReference type="ChEBI" id="CHEBI:15378"/>
        <dbReference type="ChEBI" id="CHEBI:15379"/>
        <dbReference type="ChEBI" id="CHEBI:57783"/>
        <dbReference type="ChEBI" id="CHEBI:58349"/>
        <dbReference type="ChEBI" id="CHEBI:144644"/>
        <dbReference type="ChEBI" id="CHEBI:144645"/>
    </reaction>
</comment>
<organism evidence="7 8">
    <name type="scientific">Flavobacterium branchiicola</name>
    <dbReference type="NCBI Taxonomy" id="1114875"/>
    <lineage>
        <taxon>Bacteria</taxon>
        <taxon>Pseudomonadati</taxon>
        <taxon>Bacteroidota</taxon>
        <taxon>Flavobacteriia</taxon>
        <taxon>Flavobacteriales</taxon>
        <taxon>Flavobacteriaceae</taxon>
        <taxon>Flavobacterium</taxon>
    </lineage>
</organism>
<reference evidence="8" key="1">
    <citation type="journal article" date="2019" name="Int. J. Syst. Evol. Microbiol.">
        <title>The Global Catalogue of Microorganisms (GCM) 10K type strain sequencing project: providing services to taxonomists for standard genome sequencing and annotation.</title>
        <authorList>
            <consortium name="The Broad Institute Genomics Platform"/>
            <consortium name="The Broad Institute Genome Sequencing Center for Infectious Disease"/>
            <person name="Wu L."/>
            <person name="Ma J."/>
        </authorList>
    </citation>
    <scope>NUCLEOTIDE SEQUENCE [LARGE SCALE GENOMIC DNA]</scope>
    <source>
        <strain evidence="8">WYCCWR 13023</strain>
    </source>
</reference>
<feature type="binding site" evidence="5">
    <location>
        <position position="106"/>
    </location>
    <ligand>
        <name>FAD</name>
        <dbReference type="ChEBI" id="CHEBI:57692"/>
    </ligand>
</feature>
<name>A0ABV9PF20_9FLAO</name>
<dbReference type="InterPro" id="IPR036188">
    <property type="entry name" value="FAD/NAD-bd_sf"/>
</dbReference>
<proteinExistence type="inferred from homology"/>
<dbReference type="Pfam" id="PF01494">
    <property type="entry name" value="FAD_binding_3"/>
    <property type="match status" value="1"/>
</dbReference>
<comment type="function">
    <text evidence="5">An FAD-requiring monooxygenase active on some tetracycline antibiotic derivatives, which leads to their inactivation. Hydroxylates carbon 11a of tetracycline and some analogs.</text>
</comment>
<feature type="binding site" evidence="5">
    <location>
        <position position="43"/>
    </location>
    <ligand>
        <name>NADPH</name>
        <dbReference type="ChEBI" id="CHEBI:57783"/>
    </ligand>
</feature>
<dbReference type="HAMAP" id="MF_00845">
    <property type="entry name" value="TetX_monooxygenase"/>
    <property type="match status" value="1"/>
</dbReference>
<evidence type="ECO:0000259" key="6">
    <source>
        <dbReference type="Pfam" id="PF01494"/>
    </source>
</evidence>
<keyword evidence="5" id="KW-0547">Nucleotide-binding</keyword>
<dbReference type="PRINTS" id="PR00420">
    <property type="entry name" value="RNGMNOXGNASE"/>
</dbReference>
<protein>
    <recommendedName>
        <fullName evidence="5">Flavin-dependent monooxygenase</fullName>
    </recommendedName>
    <alternativeName>
        <fullName evidence="5">TetX monooxygenase</fullName>
        <shortName evidence="5">TetX</shortName>
        <ecNumber evidence="5">1.14.13.-</ecNumber>
    </alternativeName>
</protein>
<keyword evidence="1 5" id="KW-0285">Flavoprotein</keyword>
<dbReference type="Gene3D" id="3.50.50.60">
    <property type="entry name" value="FAD/NAD(P)-binding domain"/>
    <property type="match status" value="1"/>
</dbReference>
<feature type="domain" description="FAD-binding" evidence="6">
    <location>
        <begin position="7"/>
        <end position="327"/>
    </location>
</feature>
<dbReference type="Proteomes" id="UP001595935">
    <property type="component" value="Unassembled WGS sequence"/>
</dbReference>
<comment type="similarity">
    <text evidence="5">Belongs to the aromatic-ring hydroxylase family. TetX subfamily.</text>
</comment>
<dbReference type="PANTHER" id="PTHR46972">
    <property type="entry name" value="MONOOXYGENASE ASQM-RELATED"/>
    <property type="match status" value="1"/>
</dbReference>
<dbReference type="EMBL" id="JBHSGV010000006">
    <property type="protein sequence ID" value="MFC4748818.1"/>
    <property type="molecule type" value="Genomic_DNA"/>
</dbReference>
<comment type="subcellular location">
    <subcellularLocation>
        <location evidence="5">Cytoplasm</location>
    </subcellularLocation>
</comment>
<keyword evidence="2 5" id="KW-0274">FAD</keyword>
<keyword evidence="5" id="KW-0963">Cytoplasm</keyword>
<keyword evidence="4 5" id="KW-0503">Monooxygenase</keyword>
<feature type="binding site" evidence="5">
    <location>
        <position position="298"/>
    </location>
    <ligand>
        <name>FAD</name>
        <dbReference type="ChEBI" id="CHEBI:57692"/>
    </ligand>
</feature>
<evidence type="ECO:0000256" key="1">
    <source>
        <dbReference type="ARBA" id="ARBA00022630"/>
    </source>
</evidence>
<evidence type="ECO:0000256" key="4">
    <source>
        <dbReference type="ARBA" id="ARBA00023033"/>
    </source>
</evidence>